<evidence type="ECO:0000256" key="9">
    <source>
        <dbReference type="RuleBase" id="RU366031"/>
    </source>
</evidence>
<dbReference type="EMBL" id="BAEQ01000004">
    <property type="protein sequence ID" value="GAC27082.1"/>
    <property type="molecule type" value="Genomic_DNA"/>
</dbReference>
<protein>
    <recommendedName>
        <fullName evidence="7 9">Uroporphyrinogen-III synthase</fullName>
        <ecNumber evidence="3 9">4.2.1.75</ecNumber>
    </recommendedName>
</protein>
<comment type="pathway">
    <text evidence="1 9">Porphyrin-containing compound metabolism; protoporphyrin-IX biosynthesis; coproporphyrinogen-III from 5-aminolevulinate: step 3/4.</text>
</comment>
<evidence type="ECO:0000256" key="6">
    <source>
        <dbReference type="ARBA" id="ARBA00037589"/>
    </source>
</evidence>
<dbReference type="Proteomes" id="UP000006251">
    <property type="component" value="Unassembled WGS sequence"/>
</dbReference>
<evidence type="ECO:0000256" key="7">
    <source>
        <dbReference type="ARBA" id="ARBA00040167"/>
    </source>
</evidence>
<dbReference type="InterPro" id="IPR003754">
    <property type="entry name" value="4pyrrol_synth_uPrphyn_synth"/>
</dbReference>
<reference evidence="12" key="1">
    <citation type="journal article" date="2014" name="Environ. Microbiol.">
        <title>Comparative genomics of the marine bacterial genus Glaciecola reveals the high degree of genomic diversity and genomic characteristic for cold adaptation.</title>
        <authorList>
            <person name="Qin Q.L."/>
            <person name="Xie B.B."/>
            <person name="Yu Y."/>
            <person name="Shu Y.L."/>
            <person name="Rong J.C."/>
            <person name="Zhang Y.J."/>
            <person name="Zhao D.L."/>
            <person name="Chen X.L."/>
            <person name="Zhang X.Y."/>
            <person name="Chen B."/>
            <person name="Zhou B.C."/>
            <person name="Zhang Y.Z."/>
        </authorList>
    </citation>
    <scope>NUCLEOTIDE SEQUENCE [LARGE SCALE GENOMIC DNA]</scope>
    <source>
        <strain evidence="12">ACAM 615</strain>
    </source>
</reference>
<dbReference type="GO" id="GO:0004852">
    <property type="term" value="F:uroporphyrinogen-III synthase activity"/>
    <property type="evidence" value="ECO:0007669"/>
    <property type="project" value="UniProtKB-UniRule"/>
</dbReference>
<keyword evidence="4 9" id="KW-0456">Lyase</keyword>
<comment type="function">
    <text evidence="6 9">Catalyzes cyclization of the linear tetrapyrrole, hydroxymethylbilane, to the macrocyclic uroporphyrinogen III.</text>
</comment>
<comment type="catalytic activity">
    <reaction evidence="8 9">
        <text>hydroxymethylbilane = uroporphyrinogen III + H2O</text>
        <dbReference type="Rhea" id="RHEA:18965"/>
        <dbReference type="ChEBI" id="CHEBI:15377"/>
        <dbReference type="ChEBI" id="CHEBI:57308"/>
        <dbReference type="ChEBI" id="CHEBI:57845"/>
        <dbReference type="EC" id="4.2.1.75"/>
    </reaction>
</comment>
<comment type="caution">
    <text evidence="11">The sequence shown here is derived from an EMBL/GenBank/DDBJ whole genome shotgun (WGS) entry which is preliminary data.</text>
</comment>
<evidence type="ECO:0000256" key="4">
    <source>
        <dbReference type="ARBA" id="ARBA00023239"/>
    </source>
</evidence>
<feature type="domain" description="Tetrapyrrole biosynthesis uroporphyrinogen III synthase" evidence="10">
    <location>
        <begin position="20"/>
        <end position="242"/>
    </location>
</feature>
<comment type="similarity">
    <text evidence="2 9">Belongs to the uroporphyrinogen-III synthase family.</text>
</comment>
<evidence type="ECO:0000256" key="3">
    <source>
        <dbReference type="ARBA" id="ARBA00013109"/>
    </source>
</evidence>
<evidence type="ECO:0000259" key="10">
    <source>
        <dbReference type="Pfam" id="PF02602"/>
    </source>
</evidence>
<dbReference type="GO" id="GO:0006780">
    <property type="term" value="P:uroporphyrinogen III biosynthetic process"/>
    <property type="evidence" value="ECO:0007669"/>
    <property type="project" value="UniProtKB-UniRule"/>
</dbReference>
<dbReference type="GO" id="GO:0006782">
    <property type="term" value="P:protoporphyrinogen IX biosynthetic process"/>
    <property type="evidence" value="ECO:0007669"/>
    <property type="project" value="UniProtKB-UniRule"/>
</dbReference>
<dbReference type="EC" id="4.2.1.75" evidence="3 9"/>
<dbReference type="STRING" id="1121922.GCA_000428905_02485"/>
<keyword evidence="12" id="KW-1185">Reference proteome</keyword>
<gene>
    <name evidence="11" type="primary">hemD</name>
    <name evidence="11" type="ORF">GPAL_0201</name>
</gene>
<dbReference type="RefSeq" id="WP_006008297.1">
    <property type="nucleotide sequence ID" value="NZ_AUAV01000013.1"/>
</dbReference>
<dbReference type="InterPro" id="IPR036108">
    <property type="entry name" value="4pyrrol_syn_uPrphyn_synt_sf"/>
</dbReference>
<evidence type="ECO:0000256" key="8">
    <source>
        <dbReference type="ARBA" id="ARBA00048617"/>
    </source>
</evidence>
<dbReference type="UniPathway" id="UPA00251">
    <property type="reaction ID" value="UER00320"/>
</dbReference>
<evidence type="ECO:0000256" key="2">
    <source>
        <dbReference type="ARBA" id="ARBA00008133"/>
    </source>
</evidence>
<dbReference type="PANTHER" id="PTHR38042">
    <property type="entry name" value="UROPORPHYRINOGEN-III SYNTHASE, CHLOROPLASTIC"/>
    <property type="match status" value="1"/>
</dbReference>
<dbReference type="Pfam" id="PF02602">
    <property type="entry name" value="HEM4"/>
    <property type="match status" value="1"/>
</dbReference>
<evidence type="ECO:0000313" key="11">
    <source>
        <dbReference type="EMBL" id="GAC27082.1"/>
    </source>
</evidence>
<dbReference type="CDD" id="cd06578">
    <property type="entry name" value="HemD"/>
    <property type="match status" value="1"/>
</dbReference>
<name>K6Z9L7_9ALTE</name>
<accession>K6Z9L7</accession>
<dbReference type="AlphaFoldDB" id="K6Z9L7"/>
<dbReference type="OrthoDB" id="9787650at2"/>
<organism evidence="11 12">
    <name type="scientific">Brumicola pallidula DSM 14239 = ACAM 615</name>
    <dbReference type="NCBI Taxonomy" id="1121922"/>
    <lineage>
        <taxon>Bacteria</taxon>
        <taxon>Pseudomonadati</taxon>
        <taxon>Pseudomonadota</taxon>
        <taxon>Gammaproteobacteria</taxon>
        <taxon>Alteromonadales</taxon>
        <taxon>Alteromonadaceae</taxon>
        <taxon>Brumicola</taxon>
    </lineage>
</organism>
<dbReference type="SUPFAM" id="SSF69618">
    <property type="entry name" value="HemD-like"/>
    <property type="match status" value="1"/>
</dbReference>
<proteinExistence type="inferred from homology"/>
<dbReference type="Gene3D" id="3.40.50.10090">
    <property type="match status" value="2"/>
</dbReference>
<evidence type="ECO:0000256" key="5">
    <source>
        <dbReference type="ARBA" id="ARBA00023244"/>
    </source>
</evidence>
<sequence length="253" mass="27597">MYLILRPKAKLADSVVCFHEAGLSALGCGLIDTIAQPDVLTLLPSLYAFNPDLIVVTSTVAADLYIDTIAHIQGVDRPHTEQNRQASNLLFIAVGASTAKKLSSQHERVIQAQPSNSEGILACISHLKLKHANVAILKGKGGRNLINNTLSANGFAVKEFDLYERLLLKEPYYTDHFEAATIQCIIATSTEIIDAAYNYFEAEWLNKCQWIVVSKRVKQHLSALGANNIFTSNGATDSHLIAAANQVKGSQHE</sequence>
<keyword evidence="5 9" id="KW-0627">Porphyrin biosynthesis</keyword>
<dbReference type="PANTHER" id="PTHR38042:SF1">
    <property type="entry name" value="UROPORPHYRINOGEN-III SYNTHASE, CHLOROPLASTIC"/>
    <property type="match status" value="1"/>
</dbReference>
<evidence type="ECO:0000313" key="12">
    <source>
        <dbReference type="Proteomes" id="UP000006251"/>
    </source>
</evidence>
<evidence type="ECO:0000256" key="1">
    <source>
        <dbReference type="ARBA" id="ARBA00004772"/>
    </source>
</evidence>
<dbReference type="InterPro" id="IPR039793">
    <property type="entry name" value="UROS/Hem4"/>
</dbReference>